<dbReference type="EMBL" id="MU005576">
    <property type="protein sequence ID" value="KAF2686992.1"/>
    <property type="molecule type" value="Genomic_DNA"/>
</dbReference>
<dbReference type="AlphaFoldDB" id="A0A6G1J8Y9"/>
<evidence type="ECO:0000313" key="3">
    <source>
        <dbReference type="Proteomes" id="UP000799291"/>
    </source>
</evidence>
<sequence>MQLTTILTLTLTGLALGTPTSDIAARGKDPKVVGEVYNGDRSETVDLVIIGACVEFTEGPAQKAHFCQDYRRRFFRESNCKNLVGGEEELKGSNTTTFLLRTPEWSWMPLADTALSATCWRG</sequence>
<evidence type="ECO:0000256" key="1">
    <source>
        <dbReference type="SAM" id="SignalP"/>
    </source>
</evidence>
<organism evidence="2 3">
    <name type="scientific">Lentithecium fluviatile CBS 122367</name>
    <dbReference type="NCBI Taxonomy" id="1168545"/>
    <lineage>
        <taxon>Eukaryota</taxon>
        <taxon>Fungi</taxon>
        <taxon>Dikarya</taxon>
        <taxon>Ascomycota</taxon>
        <taxon>Pezizomycotina</taxon>
        <taxon>Dothideomycetes</taxon>
        <taxon>Pleosporomycetidae</taxon>
        <taxon>Pleosporales</taxon>
        <taxon>Massarineae</taxon>
        <taxon>Lentitheciaceae</taxon>
        <taxon>Lentithecium</taxon>
    </lineage>
</organism>
<proteinExistence type="predicted"/>
<protein>
    <submittedName>
        <fullName evidence="2">Uncharacterized protein</fullName>
    </submittedName>
</protein>
<gene>
    <name evidence="2" type="ORF">K458DRAFT_386950</name>
</gene>
<accession>A0A6G1J8Y9</accession>
<evidence type="ECO:0000313" key="2">
    <source>
        <dbReference type="EMBL" id="KAF2686992.1"/>
    </source>
</evidence>
<dbReference type="Proteomes" id="UP000799291">
    <property type="component" value="Unassembled WGS sequence"/>
</dbReference>
<keyword evidence="3" id="KW-1185">Reference proteome</keyword>
<reference evidence="2" key="1">
    <citation type="journal article" date="2020" name="Stud. Mycol.">
        <title>101 Dothideomycetes genomes: a test case for predicting lifestyles and emergence of pathogens.</title>
        <authorList>
            <person name="Haridas S."/>
            <person name="Albert R."/>
            <person name="Binder M."/>
            <person name="Bloem J."/>
            <person name="Labutti K."/>
            <person name="Salamov A."/>
            <person name="Andreopoulos B."/>
            <person name="Baker S."/>
            <person name="Barry K."/>
            <person name="Bills G."/>
            <person name="Bluhm B."/>
            <person name="Cannon C."/>
            <person name="Castanera R."/>
            <person name="Culley D."/>
            <person name="Daum C."/>
            <person name="Ezra D."/>
            <person name="Gonzalez J."/>
            <person name="Henrissat B."/>
            <person name="Kuo A."/>
            <person name="Liang C."/>
            <person name="Lipzen A."/>
            <person name="Lutzoni F."/>
            <person name="Magnuson J."/>
            <person name="Mondo S."/>
            <person name="Nolan M."/>
            <person name="Ohm R."/>
            <person name="Pangilinan J."/>
            <person name="Park H.-J."/>
            <person name="Ramirez L."/>
            <person name="Alfaro M."/>
            <person name="Sun H."/>
            <person name="Tritt A."/>
            <person name="Yoshinaga Y."/>
            <person name="Zwiers L.-H."/>
            <person name="Turgeon B."/>
            <person name="Goodwin S."/>
            <person name="Spatafora J."/>
            <person name="Crous P."/>
            <person name="Grigoriev I."/>
        </authorList>
    </citation>
    <scope>NUCLEOTIDE SEQUENCE</scope>
    <source>
        <strain evidence="2">CBS 122367</strain>
    </source>
</reference>
<name>A0A6G1J8Y9_9PLEO</name>
<keyword evidence="1" id="KW-0732">Signal</keyword>
<feature type="chain" id="PRO_5026304448" evidence="1">
    <location>
        <begin position="18"/>
        <end position="122"/>
    </location>
</feature>
<feature type="signal peptide" evidence="1">
    <location>
        <begin position="1"/>
        <end position="17"/>
    </location>
</feature>